<evidence type="ECO:0000313" key="2">
    <source>
        <dbReference type="Proteomes" id="UP001159363"/>
    </source>
</evidence>
<accession>A0ABQ9GIK1</accession>
<sequence>MLSSLEDPDMRNNPTSLSGLARTPCWVLSTKRVYCELSTVNIFWYNVLKKFSKASLRSTWPVLKYRSNWPNRKFTLVGWNPKHANQCSPVESFEMDLGLLGSRTKLAHIFRSARLRYTCRSSGRRVRKMGDPRENLLTSSIVQHDFHLQKFGANRPEIEPSSPWWEASSLTAPPL</sequence>
<reference evidence="1 2" key="1">
    <citation type="submission" date="2023-02" db="EMBL/GenBank/DDBJ databases">
        <title>LHISI_Scaffold_Assembly.</title>
        <authorList>
            <person name="Stuart O.P."/>
            <person name="Cleave R."/>
            <person name="Magrath M.J.L."/>
            <person name="Mikheyev A.S."/>
        </authorList>
    </citation>
    <scope>NUCLEOTIDE SEQUENCE [LARGE SCALE GENOMIC DNA]</scope>
    <source>
        <strain evidence="1">Daus_M_001</strain>
        <tissue evidence="1">Leg muscle</tissue>
    </source>
</reference>
<evidence type="ECO:0000313" key="1">
    <source>
        <dbReference type="EMBL" id="KAJ8871881.1"/>
    </source>
</evidence>
<proteinExistence type="predicted"/>
<keyword evidence="2" id="KW-1185">Reference proteome</keyword>
<gene>
    <name evidence="1" type="ORF">PR048_028221</name>
</gene>
<comment type="caution">
    <text evidence="1">The sequence shown here is derived from an EMBL/GenBank/DDBJ whole genome shotgun (WGS) entry which is preliminary data.</text>
</comment>
<organism evidence="1 2">
    <name type="scientific">Dryococelus australis</name>
    <dbReference type="NCBI Taxonomy" id="614101"/>
    <lineage>
        <taxon>Eukaryota</taxon>
        <taxon>Metazoa</taxon>
        <taxon>Ecdysozoa</taxon>
        <taxon>Arthropoda</taxon>
        <taxon>Hexapoda</taxon>
        <taxon>Insecta</taxon>
        <taxon>Pterygota</taxon>
        <taxon>Neoptera</taxon>
        <taxon>Polyneoptera</taxon>
        <taxon>Phasmatodea</taxon>
        <taxon>Verophasmatodea</taxon>
        <taxon>Anareolatae</taxon>
        <taxon>Phasmatidae</taxon>
        <taxon>Eurycanthinae</taxon>
        <taxon>Dryococelus</taxon>
    </lineage>
</organism>
<dbReference type="EMBL" id="JARBHB010000012">
    <property type="protein sequence ID" value="KAJ8871881.1"/>
    <property type="molecule type" value="Genomic_DNA"/>
</dbReference>
<dbReference type="Proteomes" id="UP001159363">
    <property type="component" value="Chromosome 11"/>
</dbReference>
<name>A0ABQ9GIK1_9NEOP</name>
<protein>
    <submittedName>
        <fullName evidence="1">Uncharacterized protein</fullName>
    </submittedName>
</protein>